<protein>
    <submittedName>
        <fullName evidence="5">ParB-like partition protein</fullName>
    </submittedName>
</protein>
<accession>K7QWM3</accession>
<dbReference type="CDD" id="cd16393">
    <property type="entry name" value="SPO0J_N"/>
    <property type="match status" value="1"/>
</dbReference>
<evidence type="ECO:0000313" key="6">
    <source>
        <dbReference type="Proteomes" id="UP000000211"/>
    </source>
</evidence>
<dbReference type="SUPFAM" id="SSF110849">
    <property type="entry name" value="ParB/Sulfiredoxin"/>
    <property type="match status" value="1"/>
</dbReference>
<sequence length="267" mass="29534">MSRKASGLGRGLEALLPKGGGGVVRLPLSALKPNPHQPRRRFSEESLKELADSIREKGLLQPLLVRPKGEGYEVVAGERRYRAALLAGLAEVPALVRDLTDQEALEIALVENLQREDLSPVEEARGYQVLLGMGLTQEEVARRVGKARPTVANALRLLQLPEEVLEALEEGRISAGHARALLMLPEEKRLWGLREILEKGLSVRQAEALKERLKEKAPKEPSPLSLELSRHLGLPVRVVGGKRGRVVIHYRSLEELEALLERLGYQA</sequence>
<evidence type="ECO:0000313" key="5">
    <source>
        <dbReference type="EMBL" id="AFV77196.1"/>
    </source>
</evidence>
<dbReference type="AlphaFoldDB" id="K7QWM3"/>
<keyword evidence="3" id="KW-0238">DNA-binding</keyword>
<proteinExistence type="inferred from homology"/>
<organism evidence="5 6">
    <name type="scientific">Thermus oshimai JL-2</name>
    <dbReference type="NCBI Taxonomy" id="751945"/>
    <lineage>
        <taxon>Bacteria</taxon>
        <taxon>Thermotogati</taxon>
        <taxon>Deinococcota</taxon>
        <taxon>Deinococci</taxon>
        <taxon>Thermales</taxon>
        <taxon>Thermaceae</taxon>
        <taxon>Thermus</taxon>
    </lineage>
</organism>
<dbReference type="SUPFAM" id="SSF109709">
    <property type="entry name" value="KorB DNA-binding domain-like"/>
    <property type="match status" value="1"/>
</dbReference>
<dbReference type="InterPro" id="IPR036086">
    <property type="entry name" value="ParB/Sulfiredoxin_sf"/>
</dbReference>
<reference evidence="5 6" key="1">
    <citation type="journal article" date="2013" name="Genome Announc.">
        <title>Whole Genome Sequencing of Thermus oshimai JL-2 and Thermus thermophilus JL-18, Incomplete Denitrifiers from the United States Great Basin.</title>
        <authorList>
            <person name="Murugapiran S.K."/>
            <person name="Huntemann M."/>
            <person name="Wei C.L."/>
            <person name="Han J."/>
            <person name="Detter J.C."/>
            <person name="Han C.S."/>
            <person name="Erkkila T.H."/>
            <person name="Teshima H."/>
            <person name="Chen A."/>
            <person name="Kyrpides N."/>
            <person name="Mavrommatis K."/>
            <person name="Markowitz V."/>
            <person name="Szeto E."/>
            <person name="Ivanova N."/>
            <person name="Pagani I."/>
            <person name="Lam J."/>
            <person name="McDonald A.I."/>
            <person name="Dodsworth J.A."/>
            <person name="Pati A."/>
            <person name="Goodwin L."/>
            <person name="Peters L."/>
            <person name="Pitluck S."/>
            <person name="Woyke T."/>
            <person name="Hedlund B.P."/>
        </authorList>
    </citation>
    <scope>NUCLEOTIDE SEQUENCE</scope>
    <source>
        <strain evidence="5 6">JL-2</strain>
    </source>
</reference>
<dbReference type="Pfam" id="PF23552">
    <property type="entry name" value="ParB_C"/>
    <property type="match status" value="1"/>
</dbReference>
<dbReference type="FunFam" id="3.90.1530.30:FF:000001">
    <property type="entry name" value="Chromosome partitioning protein ParB"/>
    <property type="match status" value="1"/>
</dbReference>
<dbReference type="GO" id="GO:0003677">
    <property type="term" value="F:DNA binding"/>
    <property type="evidence" value="ECO:0007669"/>
    <property type="project" value="UniProtKB-KW"/>
</dbReference>
<comment type="similarity">
    <text evidence="1">Belongs to the ParB family.</text>
</comment>
<dbReference type="GO" id="GO:0045881">
    <property type="term" value="P:positive regulation of sporulation resulting in formation of a cellular spore"/>
    <property type="evidence" value="ECO:0007669"/>
    <property type="project" value="TreeGrafter"/>
</dbReference>
<dbReference type="PANTHER" id="PTHR33375:SF1">
    <property type="entry name" value="CHROMOSOME-PARTITIONING PROTEIN PARB-RELATED"/>
    <property type="match status" value="1"/>
</dbReference>
<evidence type="ECO:0000256" key="3">
    <source>
        <dbReference type="ARBA" id="ARBA00023125"/>
    </source>
</evidence>
<dbReference type="InterPro" id="IPR003115">
    <property type="entry name" value="ParB_N"/>
</dbReference>
<dbReference type="FunFam" id="1.10.10.2830:FF:000001">
    <property type="entry name" value="Chromosome partitioning protein ParB"/>
    <property type="match status" value="1"/>
</dbReference>
<dbReference type="KEGG" id="tos:Theos_2203"/>
<evidence type="ECO:0000256" key="1">
    <source>
        <dbReference type="ARBA" id="ARBA00006295"/>
    </source>
</evidence>
<dbReference type="NCBIfam" id="TIGR00180">
    <property type="entry name" value="parB_part"/>
    <property type="match status" value="1"/>
</dbReference>
<evidence type="ECO:0000259" key="4">
    <source>
        <dbReference type="SMART" id="SM00470"/>
    </source>
</evidence>
<name>K7QWM3_THEOS</name>
<dbReference type="STRING" id="751945.Theos_2203"/>
<keyword evidence="6" id="KW-1185">Reference proteome</keyword>
<dbReference type="SMART" id="SM00470">
    <property type="entry name" value="ParB"/>
    <property type="match status" value="1"/>
</dbReference>
<keyword evidence="2" id="KW-0159">Chromosome partition</keyword>
<dbReference type="Gene3D" id="1.10.10.2830">
    <property type="match status" value="1"/>
</dbReference>
<dbReference type="eggNOG" id="COG1475">
    <property type="taxonomic scope" value="Bacteria"/>
</dbReference>
<feature type="domain" description="ParB-like N-terminal" evidence="4">
    <location>
        <begin position="24"/>
        <end position="113"/>
    </location>
</feature>
<dbReference type="InterPro" id="IPR057240">
    <property type="entry name" value="ParB_dimer_C"/>
</dbReference>
<dbReference type="GO" id="GO:0007059">
    <property type="term" value="P:chromosome segregation"/>
    <property type="evidence" value="ECO:0007669"/>
    <property type="project" value="UniProtKB-KW"/>
</dbReference>
<dbReference type="InterPro" id="IPR004437">
    <property type="entry name" value="ParB/RepB/Spo0J"/>
</dbReference>
<dbReference type="Gene3D" id="3.90.1530.30">
    <property type="match status" value="1"/>
</dbReference>
<dbReference type="PANTHER" id="PTHR33375">
    <property type="entry name" value="CHROMOSOME-PARTITIONING PROTEIN PARB-RELATED"/>
    <property type="match status" value="1"/>
</dbReference>
<dbReference type="RefSeq" id="WP_016330367.1">
    <property type="nucleotide sequence ID" value="NC_019386.1"/>
</dbReference>
<dbReference type="EMBL" id="CP003249">
    <property type="protein sequence ID" value="AFV77196.1"/>
    <property type="molecule type" value="Genomic_DNA"/>
</dbReference>
<dbReference type="HOGENOM" id="CLU_023853_0_0_0"/>
<dbReference type="InterPro" id="IPR050336">
    <property type="entry name" value="Chromosome_partition/occlusion"/>
</dbReference>
<dbReference type="Pfam" id="PF02195">
    <property type="entry name" value="ParB_N"/>
    <property type="match status" value="1"/>
</dbReference>
<evidence type="ECO:0000256" key="2">
    <source>
        <dbReference type="ARBA" id="ARBA00022829"/>
    </source>
</evidence>
<dbReference type="PATRIC" id="fig|751945.3.peg.2143"/>
<dbReference type="Proteomes" id="UP000000211">
    <property type="component" value="Chromosome"/>
</dbReference>
<dbReference type="InterPro" id="IPR041468">
    <property type="entry name" value="HTH_ParB/Spo0J"/>
</dbReference>
<dbReference type="GO" id="GO:0005694">
    <property type="term" value="C:chromosome"/>
    <property type="evidence" value="ECO:0007669"/>
    <property type="project" value="TreeGrafter"/>
</dbReference>
<gene>
    <name evidence="5" type="ORF">Theos_2203</name>
</gene>
<dbReference type="OrthoDB" id="9802051at2"/>
<dbReference type="Pfam" id="PF17762">
    <property type="entry name" value="HTH_ParB"/>
    <property type="match status" value="1"/>
</dbReference>